<protein>
    <submittedName>
        <fullName evidence="3">Chromosome segregation protein SMC</fullName>
    </submittedName>
</protein>
<feature type="coiled-coil region" evidence="1">
    <location>
        <begin position="182"/>
        <end position="290"/>
    </location>
</feature>
<dbReference type="STRING" id="1034943.BN59_02960"/>
<evidence type="ECO:0000313" key="3">
    <source>
        <dbReference type="EMBL" id="CDZ78648.1"/>
    </source>
</evidence>
<feature type="region of interest" description="Disordered" evidence="2">
    <location>
        <begin position="441"/>
        <end position="468"/>
    </location>
</feature>
<evidence type="ECO:0000313" key="4">
    <source>
        <dbReference type="Proteomes" id="UP000044071"/>
    </source>
</evidence>
<evidence type="ECO:0000256" key="1">
    <source>
        <dbReference type="SAM" id="Coils"/>
    </source>
</evidence>
<reference evidence="3 4" key="1">
    <citation type="submission" date="2014-06" db="EMBL/GenBank/DDBJ databases">
        <authorList>
            <person name="Urmite Genomes Urmite Genomes"/>
        </authorList>
    </citation>
    <scope>NUCLEOTIDE SEQUENCE [LARGE SCALE GENOMIC DNA]</scope>
</reference>
<keyword evidence="1" id="KW-0175">Coiled coil</keyword>
<dbReference type="Proteomes" id="UP000044071">
    <property type="component" value="Unassembled WGS sequence"/>
</dbReference>
<evidence type="ECO:0000256" key="2">
    <source>
        <dbReference type="SAM" id="MobiDB-lite"/>
    </source>
</evidence>
<dbReference type="EMBL" id="CCSB01000003">
    <property type="protein sequence ID" value="CDZ78648.1"/>
    <property type="molecule type" value="Genomic_DNA"/>
</dbReference>
<gene>
    <name evidence="3" type="ORF">BN59_02960</name>
</gene>
<organism evidence="3 4">
    <name type="scientific">Legionella massiliensis</name>
    <dbReference type="NCBI Taxonomy" id="1034943"/>
    <lineage>
        <taxon>Bacteria</taxon>
        <taxon>Pseudomonadati</taxon>
        <taxon>Pseudomonadota</taxon>
        <taxon>Gammaproteobacteria</taxon>
        <taxon>Legionellales</taxon>
        <taxon>Legionellaceae</taxon>
        <taxon>Legionella</taxon>
    </lineage>
</organism>
<sequence length="468" mass="52661">MSRLQNLVNSMITVITGYNEIHTKNKYSLEAMLKQPHAELEQTLIAITKEATSSRDYYRRSSLFDYFLHVIKEVKPLVDKEEPLDSESYQRVQTLLTNLLDDVKLLLKTVQTDTITVHYDGKEAKILGSLYGGWAGGFCQSGGVLNRWIKSPDVFPAEEFNSAAFIAGNMEKHQAIVGYPLYRKKTDELTTKLEEAQKVEKQLREELGKAKGHIGELEANLSQVREEIALLQITLAKTKEELALSEARLSQIKEELTLSLAGQTQTQEKLNQSQLELTETKKELTHSQAEQAQTQEKLNQSQLILAKTKEELTHSQAEQVKTLENFNQSQLTLAQTKKELAQFQSTQVQTLEELHQSKSALVQTTKELSQSQSTQVQTLEELHQSKSALVQAQEEIAQLKEKIRLLEETKISQIRQRMLVSPMFGSPYGFNFFPGQGTAGGTAINPTVKPVSPEEAAKENSVKNELTS</sequence>
<feature type="coiled-coil region" evidence="1">
    <location>
        <begin position="382"/>
        <end position="416"/>
    </location>
</feature>
<dbReference type="RefSeq" id="WP_044011770.1">
    <property type="nucleotide sequence ID" value="NZ_CCVW01000003.1"/>
</dbReference>
<dbReference type="AlphaFoldDB" id="A0A078L3Y1"/>
<keyword evidence="4" id="KW-1185">Reference proteome</keyword>
<accession>A0A078L3Y1</accession>
<proteinExistence type="predicted"/>
<name>A0A078L3Y1_9GAMM</name>
<dbReference type="eggNOG" id="COG1196">
    <property type="taxonomic scope" value="Bacteria"/>
</dbReference>